<feature type="transmembrane region" description="Helical" evidence="1">
    <location>
        <begin position="38"/>
        <end position="55"/>
    </location>
</feature>
<dbReference type="AlphaFoldDB" id="A0A3E0INU6"/>
<dbReference type="Proteomes" id="UP000256562">
    <property type="component" value="Unassembled WGS sequence"/>
</dbReference>
<feature type="transmembrane region" description="Helical" evidence="1">
    <location>
        <begin position="67"/>
        <end position="85"/>
    </location>
</feature>
<keyword evidence="1" id="KW-0472">Membrane</keyword>
<sequence>MKRNSKTALILLSIIVLISEFISGIPFIGGIVILSSGWQVLAFNAFIYLVILLILMVDRQNSIKPMLVIPLIGIVANGLAIVPFVGMLLHWLMFVLMIFFLFVLFVTPVY</sequence>
<name>A0A3E0INU6_9STAP</name>
<organism evidence="2 3">
    <name type="scientific">Staphylococcus felis</name>
    <dbReference type="NCBI Taxonomy" id="46127"/>
    <lineage>
        <taxon>Bacteria</taxon>
        <taxon>Bacillati</taxon>
        <taxon>Bacillota</taxon>
        <taxon>Bacilli</taxon>
        <taxon>Bacillales</taxon>
        <taxon>Staphylococcaceae</taxon>
        <taxon>Staphylococcus</taxon>
    </lineage>
</organism>
<accession>A0A3E0INU6</accession>
<comment type="caution">
    <text evidence="2">The sequence shown here is derived from an EMBL/GenBank/DDBJ whole genome shotgun (WGS) entry which is preliminary data.</text>
</comment>
<gene>
    <name evidence="2" type="ORF">DOS83_07805</name>
</gene>
<dbReference type="OrthoDB" id="1925744at2"/>
<evidence type="ECO:0000313" key="3">
    <source>
        <dbReference type="Proteomes" id="UP000256562"/>
    </source>
</evidence>
<feature type="transmembrane region" description="Helical" evidence="1">
    <location>
        <begin position="7"/>
        <end position="32"/>
    </location>
</feature>
<feature type="non-terminal residue" evidence="2">
    <location>
        <position position="110"/>
    </location>
</feature>
<evidence type="ECO:0000313" key="2">
    <source>
        <dbReference type="EMBL" id="REH94217.1"/>
    </source>
</evidence>
<keyword evidence="1" id="KW-0812">Transmembrane</keyword>
<protein>
    <submittedName>
        <fullName evidence="2">Uncharacterized protein</fullName>
    </submittedName>
</protein>
<dbReference type="EMBL" id="QKXQ01000364">
    <property type="protein sequence ID" value="REH94217.1"/>
    <property type="molecule type" value="Genomic_DNA"/>
</dbReference>
<dbReference type="RefSeq" id="WP_116094563.1">
    <property type="nucleotide sequence ID" value="NZ_QKXQ01000364.1"/>
</dbReference>
<proteinExistence type="predicted"/>
<evidence type="ECO:0000256" key="1">
    <source>
        <dbReference type="SAM" id="Phobius"/>
    </source>
</evidence>
<reference evidence="2 3" key="1">
    <citation type="journal article" date="2018" name="Vet. Microbiol.">
        <title>Characterisation of Staphylococcus felis isolated from cats using whole genome sequencing.</title>
        <authorList>
            <person name="Worthing K."/>
            <person name="Pang S."/>
            <person name="Trott D.J."/>
            <person name="Abraham S."/>
            <person name="Coombs G.W."/>
            <person name="Jordan D."/>
            <person name="McIntyre L."/>
            <person name="Davies M.R."/>
            <person name="Norris J."/>
        </authorList>
    </citation>
    <scope>NUCLEOTIDE SEQUENCE [LARGE SCALE GENOMIC DNA]</scope>
    <source>
        <strain evidence="2 3">F9</strain>
    </source>
</reference>
<feature type="transmembrane region" description="Helical" evidence="1">
    <location>
        <begin position="91"/>
        <end position="109"/>
    </location>
</feature>
<keyword evidence="1" id="KW-1133">Transmembrane helix</keyword>